<evidence type="ECO:0000259" key="1">
    <source>
        <dbReference type="PROSITE" id="PS50994"/>
    </source>
</evidence>
<dbReference type="InterPro" id="IPR001584">
    <property type="entry name" value="Integrase_cat-core"/>
</dbReference>
<evidence type="ECO:0000313" key="2">
    <source>
        <dbReference type="EMBL" id="KRH92463.1"/>
    </source>
</evidence>
<dbReference type="Gene3D" id="3.30.420.10">
    <property type="entry name" value="Ribonuclease H-like superfamily/Ribonuclease H"/>
    <property type="match status" value="1"/>
</dbReference>
<dbReference type="PANTHER" id="PTHR37984">
    <property type="entry name" value="PROTEIN CBG26694"/>
    <property type="match status" value="1"/>
</dbReference>
<dbReference type="SUPFAM" id="SSF53098">
    <property type="entry name" value="Ribonuclease H-like"/>
    <property type="match status" value="1"/>
</dbReference>
<feature type="domain" description="Integrase catalytic" evidence="1">
    <location>
        <begin position="133"/>
        <end position="294"/>
    </location>
</feature>
<accession>A0A0R0LZ14</accession>
<dbReference type="InterPro" id="IPR050951">
    <property type="entry name" value="Retrovirus_Pol_polyprotein"/>
</dbReference>
<dbReference type="Pfam" id="PF00665">
    <property type="entry name" value="rve"/>
    <property type="match status" value="1"/>
</dbReference>
<dbReference type="GO" id="GO:0003676">
    <property type="term" value="F:nucleic acid binding"/>
    <property type="evidence" value="ECO:0007669"/>
    <property type="project" value="InterPro"/>
</dbReference>
<dbReference type="InterPro" id="IPR036397">
    <property type="entry name" value="RNaseH_sf"/>
</dbReference>
<evidence type="ECO:0000313" key="3">
    <source>
        <dbReference type="Proteomes" id="UP000051530"/>
    </source>
</evidence>
<dbReference type="PANTHER" id="PTHR37984:SF5">
    <property type="entry name" value="PROTEIN NYNRIN-LIKE"/>
    <property type="match status" value="1"/>
</dbReference>
<protein>
    <submittedName>
        <fullName evidence="2">Transposable element</fullName>
    </submittedName>
</protein>
<dbReference type="GO" id="GO:0005634">
    <property type="term" value="C:nucleus"/>
    <property type="evidence" value="ECO:0007669"/>
    <property type="project" value="UniProtKB-ARBA"/>
</dbReference>
<dbReference type="PROSITE" id="PS50994">
    <property type="entry name" value="INTEGRASE"/>
    <property type="match status" value="1"/>
</dbReference>
<dbReference type="AlphaFoldDB" id="A0A0R0LZ14"/>
<feature type="non-terminal residue" evidence="2">
    <location>
        <position position="1"/>
    </location>
</feature>
<dbReference type="Pfam" id="PF17921">
    <property type="entry name" value="Integrase_H2C2"/>
    <property type="match status" value="1"/>
</dbReference>
<name>A0A0R0LZ14_9MICR</name>
<keyword evidence="3" id="KW-1185">Reference proteome</keyword>
<dbReference type="InterPro" id="IPR041588">
    <property type="entry name" value="Integrase_H2C2"/>
</dbReference>
<dbReference type="EMBL" id="LGUB01000911">
    <property type="protein sequence ID" value="KRH92463.1"/>
    <property type="molecule type" value="Genomic_DNA"/>
</dbReference>
<dbReference type="OrthoDB" id="2194544at2759"/>
<sequence length="395" mass="45322">VQRWFSILQEFNHEIQFIEGKSNQAADCLSRDTIEKKTQSLFIKQFDPLYELSICDQDRNGKYKVSDASINKIIKNLHYFLGHPGFSCLTNTVKPIIESKNLMTTVKKICQDCLVCKQVKHRTTDSNIYCGDLTRNGVGETFSTDIVGSFLIEPKPDDVRKVSILTVTGLCSRLTKIALTYDITASTITNAFSNILSSTFNPRSLLSDNGRQFTSKEFRSLLNNRNIQHLLSRPYNPQANSKSERINKSINEIMRISRFGIPSKDIVEWIENRLNLCYNRSINCTPFELFFSSNALNKNIILSNDLLNKSITTSQKNAEYDRNRINKNKNNFDIKIGDYIFVKAHRNQKQDLLFDGPFLVTTVDNKNNGIKNDSYGKSKWTNIRNTFIFKKGRIS</sequence>
<comment type="caution">
    <text evidence="2">The sequence shown here is derived from an EMBL/GenBank/DDBJ whole genome shotgun (WGS) entry which is preliminary data.</text>
</comment>
<dbReference type="Proteomes" id="UP000051530">
    <property type="component" value="Unassembled WGS sequence"/>
</dbReference>
<organism evidence="2 3">
    <name type="scientific">Pseudoloma neurophilia</name>
    <dbReference type="NCBI Taxonomy" id="146866"/>
    <lineage>
        <taxon>Eukaryota</taxon>
        <taxon>Fungi</taxon>
        <taxon>Fungi incertae sedis</taxon>
        <taxon>Microsporidia</taxon>
        <taxon>Pseudoloma</taxon>
    </lineage>
</organism>
<proteinExistence type="predicted"/>
<dbReference type="GO" id="GO:0015074">
    <property type="term" value="P:DNA integration"/>
    <property type="evidence" value="ECO:0007669"/>
    <property type="project" value="InterPro"/>
</dbReference>
<dbReference type="VEuPathDB" id="MicrosporidiaDB:M153_57250001"/>
<gene>
    <name evidence="2" type="ORF">M153_57250001</name>
</gene>
<dbReference type="InterPro" id="IPR012337">
    <property type="entry name" value="RNaseH-like_sf"/>
</dbReference>
<reference evidence="2 3" key="1">
    <citation type="submission" date="2015-07" db="EMBL/GenBank/DDBJ databases">
        <title>The genome of Pseudoloma neurophilia, a relevant intracellular parasite of the zebrafish.</title>
        <authorList>
            <person name="Ndikumana S."/>
            <person name="Pelin A."/>
            <person name="Sanders J."/>
            <person name="Corradi N."/>
        </authorList>
    </citation>
    <scope>NUCLEOTIDE SEQUENCE [LARGE SCALE GENOMIC DNA]</scope>
    <source>
        <strain evidence="2 3">MK1</strain>
    </source>
</reference>